<evidence type="ECO:0000256" key="6">
    <source>
        <dbReference type="ARBA" id="ARBA00022989"/>
    </source>
</evidence>
<keyword evidence="6 8" id="KW-1133">Transmembrane helix</keyword>
<dbReference type="AlphaFoldDB" id="A0A1D8TX20"/>
<dbReference type="EMBL" id="CP017599">
    <property type="protein sequence ID" value="AOX02103.1"/>
    <property type="molecule type" value="Genomic_DNA"/>
</dbReference>
<dbReference type="GO" id="GO:0005886">
    <property type="term" value="C:plasma membrane"/>
    <property type="evidence" value="ECO:0007669"/>
    <property type="project" value="UniProtKB-SubCell"/>
</dbReference>
<evidence type="ECO:0000256" key="4">
    <source>
        <dbReference type="ARBA" id="ARBA00022692"/>
    </source>
</evidence>
<dbReference type="RefSeq" id="WP_070394527.1">
    <property type="nucleotide sequence ID" value="NZ_CP017599.1"/>
</dbReference>
<evidence type="ECO:0000256" key="1">
    <source>
        <dbReference type="ARBA" id="ARBA00004651"/>
    </source>
</evidence>
<keyword evidence="4 8" id="KW-0812">Transmembrane</keyword>
<feature type="transmembrane region" description="Helical" evidence="8">
    <location>
        <begin position="95"/>
        <end position="114"/>
    </location>
</feature>
<protein>
    <submittedName>
        <fullName evidence="9">Cyanoexosortase A</fullName>
    </submittedName>
</protein>
<keyword evidence="3" id="KW-0645">Protease</keyword>
<dbReference type="InterPro" id="IPR022505">
    <property type="entry name" value="Exosortase_cyanobac"/>
</dbReference>
<feature type="transmembrane region" description="Helical" evidence="8">
    <location>
        <begin position="120"/>
        <end position="140"/>
    </location>
</feature>
<dbReference type="NCBIfam" id="TIGR04178">
    <property type="entry name" value="exo_archaeo"/>
    <property type="match status" value="1"/>
</dbReference>
<sequence>MKAARFSLVKQLNIPALLLLAIGAGLIAIHLTLNLRAEKSSHLALSIVFWLAACSTLWDKRYQIKLGSGIVPFLFGALLIAGILIKSGAHPSEKFLGFSPFISVFGLALLASGFRGLKQYWQELLILFTLGVPKLLLPYLPNITPITAKFSAFLLWYSGANVVLQDSYIILPKGSVEVVPSCSGLNLIIYMLGLAVIVLVMFPTSRSQKIIVPIVAATLGFIVNGIRIAILAHLAAPSSQAAFDYWHSQEGALIFVMISVILFGTYCLFMLQQSEP</sequence>
<keyword evidence="5" id="KW-0378">Hydrolase</keyword>
<dbReference type="InterPro" id="IPR019127">
    <property type="entry name" value="Exosortase"/>
</dbReference>
<dbReference type="Pfam" id="PF09721">
    <property type="entry name" value="Exosortase_EpsH"/>
    <property type="match status" value="1"/>
</dbReference>
<evidence type="ECO:0000256" key="3">
    <source>
        <dbReference type="ARBA" id="ARBA00022670"/>
    </source>
</evidence>
<feature type="transmembrane region" description="Helical" evidence="8">
    <location>
        <begin position="64"/>
        <end position="83"/>
    </location>
</feature>
<evidence type="ECO:0000256" key="7">
    <source>
        <dbReference type="ARBA" id="ARBA00023136"/>
    </source>
</evidence>
<evidence type="ECO:0000256" key="8">
    <source>
        <dbReference type="SAM" id="Phobius"/>
    </source>
</evidence>
<comment type="subcellular location">
    <subcellularLocation>
        <location evidence="1">Cell membrane</location>
        <topology evidence="1">Multi-pass membrane protein</topology>
    </subcellularLocation>
</comment>
<organism evidence="9 10">
    <name type="scientific">Moorena producens PAL-8-15-08-1</name>
    <dbReference type="NCBI Taxonomy" id="1458985"/>
    <lineage>
        <taxon>Bacteria</taxon>
        <taxon>Bacillati</taxon>
        <taxon>Cyanobacteriota</taxon>
        <taxon>Cyanophyceae</taxon>
        <taxon>Coleofasciculales</taxon>
        <taxon>Coleofasciculaceae</taxon>
        <taxon>Moorena</taxon>
    </lineage>
</organism>
<feature type="transmembrane region" description="Helical" evidence="8">
    <location>
        <begin position="252"/>
        <end position="271"/>
    </location>
</feature>
<feature type="transmembrane region" description="Helical" evidence="8">
    <location>
        <begin position="183"/>
        <end position="203"/>
    </location>
</feature>
<evidence type="ECO:0000313" key="10">
    <source>
        <dbReference type="Proteomes" id="UP000177870"/>
    </source>
</evidence>
<keyword evidence="7 8" id="KW-0472">Membrane</keyword>
<dbReference type="STRING" id="1458985.BJP34_24065"/>
<feature type="transmembrane region" description="Helical" evidence="8">
    <location>
        <begin position="12"/>
        <end position="33"/>
    </location>
</feature>
<proteinExistence type="predicted"/>
<dbReference type="GO" id="GO:0006508">
    <property type="term" value="P:proteolysis"/>
    <property type="evidence" value="ECO:0007669"/>
    <property type="project" value="UniProtKB-KW"/>
</dbReference>
<evidence type="ECO:0000313" key="9">
    <source>
        <dbReference type="EMBL" id="AOX02103.1"/>
    </source>
</evidence>
<dbReference type="Proteomes" id="UP000177870">
    <property type="component" value="Chromosome"/>
</dbReference>
<name>A0A1D8TX20_9CYAN</name>
<evidence type="ECO:0000256" key="5">
    <source>
        <dbReference type="ARBA" id="ARBA00022801"/>
    </source>
</evidence>
<dbReference type="GO" id="GO:0008233">
    <property type="term" value="F:peptidase activity"/>
    <property type="evidence" value="ECO:0007669"/>
    <property type="project" value="UniProtKB-KW"/>
</dbReference>
<accession>A0A1D8TX20</accession>
<evidence type="ECO:0000256" key="2">
    <source>
        <dbReference type="ARBA" id="ARBA00022475"/>
    </source>
</evidence>
<gene>
    <name evidence="9" type="ORF">BJP34_24065</name>
</gene>
<dbReference type="NCBIfam" id="TIGR03763">
    <property type="entry name" value="cyanoexo_CrtA"/>
    <property type="match status" value="1"/>
</dbReference>
<feature type="transmembrane region" description="Helical" evidence="8">
    <location>
        <begin position="210"/>
        <end position="232"/>
    </location>
</feature>
<dbReference type="OrthoDB" id="461510at2"/>
<dbReference type="InterPro" id="IPR026392">
    <property type="entry name" value="Exo/Archaeosortase_dom"/>
</dbReference>
<feature type="transmembrane region" description="Helical" evidence="8">
    <location>
        <begin position="40"/>
        <end position="58"/>
    </location>
</feature>
<reference evidence="10" key="1">
    <citation type="submission" date="2016-10" db="EMBL/GenBank/DDBJ databases">
        <title>Comparative genomics uncovers the prolific and rare metabolic potential of the cyanobacterial genus Moorea.</title>
        <authorList>
            <person name="Leao T."/>
            <person name="Castelao G."/>
            <person name="Korobeynikov A."/>
            <person name="Monroe E.A."/>
            <person name="Podell S."/>
            <person name="Glukhov E."/>
            <person name="Allen E."/>
            <person name="Gerwick W.H."/>
            <person name="Gerwick L."/>
        </authorList>
    </citation>
    <scope>NUCLEOTIDE SEQUENCE [LARGE SCALE GENOMIC DNA]</scope>
    <source>
        <strain evidence="10">PAL-8-15-08-1</strain>
    </source>
</reference>
<keyword evidence="2" id="KW-1003">Cell membrane</keyword>
<dbReference type="KEGG" id="mpro:BJP34_24065"/>